<dbReference type="PANTHER" id="PTHR13097:SF7">
    <property type="entry name" value="GENERAL TRANSCRIPTION FACTOR IIE SUBUNIT 1"/>
    <property type="match status" value="1"/>
</dbReference>
<evidence type="ECO:0000256" key="4">
    <source>
        <dbReference type="SAM" id="MobiDB-lite"/>
    </source>
</evidence>
<dbReference type="GO" id="GO:0005673">
    <property type="term" value="C:transcription factor TFIIE complex"/>
    <property type="evidence" value="ECO:0007669"/>
    <property type="project" value="TreeGrafter"/>
</dbReference>
<dbReference type="InterPro" id="IPR017919">
    <property type="entry name" value="TFIIE/TFIIEa_HTH"/>
</dbReference>
<gene>
    <name evidence="6" type="ORF">AMS68_005868</name>
</gene>
<dbReference type="InterPro" id="IPR002853">
    <property type="entry name" value="TFIIE_asu"/>
</dbReference>
<evidence type="ECO:0000313" key="7">
    <source>
        <dbReference type="Proteomes" id="UP000503462"/>
    </source>
</evidence>
<feature type="compositionally biased region" description="Basic and acidic residues" evidence="4">
    <location>
        <begin position="264"/>
        <end position="282"/>
    </location>
</feature>
<dbReference type="InterPro" id="IPR013083">
    <property type="entry name" value="Znf_RING/FYVE/PHD"/>
</dbReference>
<feature type="compositionally biased region" description="Basic and acidic residues" evidence="4">
    <location>
        <begin position="346"/>
        <end position="356"/>
    </location>
</feature>
<accession>A0A6H0Y0A3</accession>
<dbReference type="GO" id="GO:0006367">
    <property type="term" value="P:transcription initiation at RNA polymerase II promoter"/>
    <property type="evidence" value="ECO:0007669"/>
    <property type="project" value="InterPro"/>
</dbReference>
<protein>
    <recommendedName>
        <fullName evidence="5">HTH TFE/IIEalpha-type domain-containing protein</fullName>
    </recommendedName>
</protein>
<dbReference type="EMBL" id="CP051142">
    <property type="protein sequence ID" value="QIX00351.1"/>
    <property type="molecule type" value="Genomic_DNA"/>
</dbReference>
<feature type="region of interest" description="Disordered" evidence="4">
    <location>
        <begin position="300"/>
        <end position="464"/>
    </location>
</feature>
<organism evidence="6 7">
    <name type="scientific">Peltaster fructicola</name>
    <dbReference type="NCBI Taxonomy" id="286661"/>
    <lineage>
        <taxon>Eukaryota</taxon>
        <taxon>Fungi</taxon>
        <taxon>Dikarya</taxon>
        <taxon>Ascomycota</taxon>
        <taxon>Pezizomycotina</taxon>
        <taxon>Dothideomycetes</taxon>
        <taxon>Dothideomycetes incertae sedis</taxon>
        <taxon>Peltaster</taxon>
    </lineage>
</organism>
<proteinExistence type="inferred from homology"/>
<dbReference type="Proteomes" id="UP000503462">
    <property type="component" value="Chromosome 4"/>
</dbReference>
<evidence type="ECO:0000313" key="6">
    <source>
        <dbReference type="EMBL" id="QIX00351.1"/>
    </source>
</evidence>
<keyword evidence="3" id="KW-0804">Transcription</keyword>
<dbReference type="PANTHER" id="PTHR13097">
    <property type="entry name" value="TRANSCRIPTION INITIATION FACTOR IIE, ALPHA SUBUNIT"/>
    <property type="match status" value="1"/>
</dbReference>
<feature type="domain" description="HTH TFE/IIEalpha-type" evidence="5">
    <location>
        <begin position="5"/>
        <end position="110"/>
    </location>
</feature>
<dbReference type="InterPro" id="IPR039997">
    <property type="entry name" value="TFE"/>
</dbReference>
<feature type="region of interest" description="Disordered" evidence="4">
    <location>
        <begin position="264"/>
        <end position="285"/>
    </location>
</feature>
<dbReference type="SUPFAM" id="SSF57783">
    <property type="entry name" value="Zinc beta-ribbon"/>
    <property type="match status" value="1"/>
</dbReference>
<feature type="compositionally biased region" description="Acidic residues" evidence="4">
    <location>
        <begin position="357"/>
        <end position="375"/>
    </location>
</feature>
<evidence type="ECO:0000256" key="3">
    <source>
        <dbReference type="ARBA" id="ARBA00023163"/>
    </source>
</evidence>
<dbReference type="AlphaFoldDB" id="A0A6H0Y0A3"/>
<dbReference type="PROSITE" id="PS51344">
    <property type="entry name" value="HTH_TFE_IIE"/>
    <property type="match status" value="1"/>
</dbReference>
<evidence type="ECO:0000256" key="2">
    <source>
        <dbReference type="ARBA" id="ARBA00023015"/>
    </source>
</evidence>
<feature type="compositionally biased region" description="Acidic residues" evidence="4">
    <location>
        <begin position="449"/>
        <end position="464"/>
    </location>
</feature>
<dbReference type="InterPro" id="IPR024550">
    <property type="entry name" value="TFIIEa/SarR/Rpc3_HTH_dom"/>
</dbReference>
<name>A0A6H0Y0A3_9PEZI</name>
<evidence type="ECO:0000259" key="5">
    <source>
        <dbReference type="PROSITE" id="PS51344"/>
    </source>
</evidence>
<sequence>MAEVAIQLLRMVVRAFYHTEHILVIDALCYHSTLSDYELGIVVGMNVKPVRKIAGRLREDGLLSIQTRMERRTDGSGGFFGASHGQIGKERLTHRDWYYINFHKAIDAIKYRLWKLNKHVESIGAPTTEKKDLVCPQCHNQYTHLEVADSIDPATGQSFCHRCGHVLDDVEEDDKGTENEHMKRLNSQLEPFLSLMRQIDSTSVPENDFEAALAKHIPAKRDDEINPAPRTEVIDAPNRNIASTKGLEIKQEKVAVQLQDDETVKKETEAEEARRRREKEARQNALPEWISKSTVTGDITTVGAKEEKLRKEREQHTGALVPEDDNEDKKAVKAANEDVMNEYYAELERQRVKEAAEHEDDDDDEEDDDDFEDVDVTGVNTPAVNGAAAAAASTGFNTPTMESSNATDDEREAKRVRLNDTVKAVPEDKANHLMSGANSAAPAKREAVQSDEDGDDDDLEFENV</sequence>
<keyword evidence="2" id="KW-0805">Transcription regulation</keyword>
<comment type="similarity">
    <text evidence="1">Belongs to the TFIIE alpha subunit family.</text>
</comment>
<feature type="compositionally biased region" description="Polar residues" evidence="4">
    <location>
        <begin position="394"/>
        <end position="406"/>
    </location>
</feature>
<dbReference type="Gene3D" id="3.30.40.10">
    <property type="entry name" value="Zinc/RING finger domain, C3HC4 (zinc finger)"/>
    <property type="match status" value="1"/>
</dbReference>
<reference evidence="6 7" key="1">
    <citation type="journal article" date="2016" name="Sci. Rep.">
        <title>Peltaster fructicola genome reveals evolution from an invasive phytopathogen to an ectophytic parasite.</title>
        <authorList>
            <person name="Xu C."/>
            <person name="Chen H."/>
            <person name="Gleason M.L."/>
            <person name="Xu J.R."/>
            <person name="Liu H."/>
            <person name="Zhang R."/>
            <person name="Sun G."/>
        </authorList>
    </citation>
    <scope>NUCLEOTIDE SEQUENCE [LARGE SCALE GENOMIC DNA]</scope>
    <source>
        <strain evidence="6 7">LNHT1506</strain>
    </source>
</reference>
<dbReference type="Pfam" id="PF02002">
    <property type="entry name" value="TFIIE_alpha"/>
    <property type="match status" value="1"/>
</dbReference>
<feature type="compositionally biased region" description="Basic and acidic residues" evidence="4">
    <location>
        <begin position="411"/>
        <end position="431"/>
    </location>
</feature>
<evidence type="ECO:0000256" key="1">
    <source>
        <dbReference type="ARBA" id="ARBA00008947"/>
    </source>
</evidence>
<feature type="compositionally biased region" description="Basic and acidic residues" evidence="4">
    <location>
        <begin position="304"/>
        <end position="316"/>
    </location>
</feature>
<keyword evidence="7" id="KW-1185">Reference proteome</keyword>
<dbReference type="SMART" id="SM00531">
    <property type="entry name" value="TFIIE"/>
    <property type="match status" value="1"/>
</dbReference>
<dbReference type="OrthoDB" id="361102at2759"/>